<dbReference type="Proteomes" id="UP001236258">
    <property type="component" value="Unassembled WGS sequence"/>
</dbReference>
<dbReference type="EMBL" id="JAUZVY010000003">
    <property type="protein sequence ID" value="MDP4529034.1"/>
    <property type="molecule type" value="Genomic_DNA"/>
</dbReference>
<proteinExistence type="predicted"/>
<dbReference type="SUPFAM" id="SSF49899">
    <property type="entry name" value="Concanavalin A-like lectins/glucanases"/>
    <property type="match status" value="1"/>
</dbReference>
<evidence type="ECO:0000313" key="2">
    <source>
        <dbReference type="EMBL" id="MDP4529034.1"/>
    </source>
</evidence>
<organism evidence="2 3">
    <name type="scientific">Alkalimonas delamerensis</name>
    <dbReference type="NCBI Taxonomy" id="265981"/>
    <lineage>
        <taxon>Bacteria</taxon>
        <taxon>Pseudomonadati</taxon>
        <taxon>Pseudomonadota</taxon>
        <taxon>Gammaproteobacteria</taxon>
        <taxon>Alkalimonas</taxon>
    </lineage>
</organism>
<protein>
    <recommendedName>
        <fullName evidence="1">DUF6701 domain-containing protein</fullName>
    </recommendedName>
</protein>
<dbReference type="InterPro" id="IPR046524">
    <property type="entry name" value="DUF6701"/>
</dbReference>
<evidence type="ECO:0000313" key="3">
    <source>
        <dbReference type="Proteomes" id="UP001236258"/>
    </source>
</evidence>
<reference evidence="2 3" key="1">
    <citation type="submission" date="2023-08" db="EMBL/GenBank/DDBJ databases">
        <authorList>
            <person name="Joshi A."/>
            <person name="Thite S."/>
        </authorList>
    </citation>
    <scope>NUCLEOTIDE SEQUENCE [LARGE SCALE GENOMIC DNA]</scope>
    <source>
        <strain evidence="2 3">1E1</strain>
    </source>
</reference>
<accession>A0ABT9GPZ0</accession>
<feature type="domain" description="DUF6701" evidence="1">
    <location>
        <begin position="323"/>
        <end position="888"/>
    </location>
</feature>
<name>A0ABT9GPZ0_9GAMM</name>
<sequence>MTQAVGNQSTAATYQRLFPAEDNLVVIEFDYLAYGGTGADGLAIVLSDANVTPQPGSFGGPLGYGSRANQNIPGFAGGWLGIGLDEFGNFSTEGGPGGPGRRQQSVVIRGSGSGTSGYRYLRGTCNNGATNPAGGCLNPRVDGNQSNPHRYRITIDSRAIGRAMVSVERDHGTGFLSLIAPFDALAQPGQANVPENFLLSLTGSTGGSTNIHELDNVSICALRSMPVGVQIDHFEFDHSGQALTCQPETLTVRACLNADCSELFTDPVTATLSPQPVPGGEWLGGNVINFSGGSTTVELRRSTVGSVTVGVSGSVPGTRPLSTTLCRAGAGPKNTASCTLNFARSGFVLEVPDGIANQPETGVRLRAVRESDPGQACVPAFANVSRSVRFWSDYITPDAVERPVSWPVEVNEQPISLNSAAPSIQALDFDGNGEAVLSVNYADAGRVQLNARYQGSAATGDAGLMLQGATQFSKRPYALCLQTAANCAAGDASCPAFVRAGEAFALNISAHGWQDGVSDHCSLPLTPNFALSSIVLEHQLLAPAAGEPGLLQPLSYSHQQAANASASVDTRLSEVGVFLLTARPMPLSYLGMTVPAASSSPVGRVTPDHFALGYADIEPGCSGFSYMGQPMRWSLALQARAESGQITQNYRDAFVQLPDWQLVAENANDGQALSSRISATGGSWSWSAGVAEWLEQPVTFQRATEPDGPFEQLQFGLRYQDADGIGLTGLDMNPTATGDCNQDGSCTAIQLAGLQRQRYGRLVLENAFGPEDSPLPLTARTQYWDGQRFRQSAQDQCTWLEVATASVETGSGLPELVLEGPGGLMQNGRNQVDSLWLPAPLEPGFWQWQLATDDWLQFNWQGQGDQDPQAEAVFGRYRGNPRRIFWREPLP</sequence>
<dbReference type="Gene3D" id="2.60.120.200">
    <property type="match status" value="1"/>
</dbReference>
<gene>
    <name evidence="2" type="ORF">Q3O59_08325</name>
</gene>
<dbReference type="InterPro" id="IPR013320">
    <property type="entry name" value="ConA-like_dom_sf"/>
</dbReference>
<evidence type="ECO:0000259" key="1">
    <source>
        <dbReference type="Pfam" id="PF20419"/>
    </source>
</evidence>
<comment type="caution">
    <text evidence="2">The sequence shown here is derived from an EMBL/GenBank/DDBJ whole genome shotgun (WGS) entry which is preliminary data.</text>
</comment>
<dbReference type="Pfam" id="PF20419">
    <property type="entry name" value="DUF6701"/>
    <property type="match status" value="1"/>
</dbReference>
<keyword evidence="3" id="KW-1185">Reference proteome</keyword>